<keyword evidence="4" id="KW-1134">Transmembrane beta strand</keyword>
<protein>
    <recommendedName>
        <fullName evidence="12">Mitochondrial outer membrane protein porin</fullName>
    </recommendedName>
</protein>
<dbReference type="EMBL" id="SAEB01000012">
    <property type="protein sequence ID" value="RVD80294.1"/>
    <property type="molecule type" value="Genomic_DNA"/>
</dbReference>
<keyword evidence="5" id="KW-0812">Transmembrane</keyword>
<evidence type="ECO:0000313" key="14">
    <source>
        <dbReference type="Proteomes" id="UP000283090"/>
    </source>
</evidence>
<evidence type="ECO:0000256" key="11">
    <source>
        <dbReference type="ARBA" id="ARBA00054641"/>
    </source>
</evidence>
<dbReference type="GO" id="GO:0005741">
    <property type="term" value="C:mitochondrial outer membrane"/>
    <property type="evidence" value="ECO:0007669"/>
    <property type="project" value="UniProtKB-SubCell"/>
</dbReference>
<comment type="caution">
    <text evidence="13">The sequence shown here is derived from an EMBL/GenBank/DDBJ whole genome shotgun (WGS) entry which is preliminary data.</text>
</comment>
<dbReference type="VEuPathDB" id="FungiDB:DFL_008195"/>
<keyword evidence="10" id="KW-0472">Membrane</keyword>
<keyword evidence="14" id="KW-1185">Reference proteome</keyword>
<dbReference type="InterPro" id="IPR001925">
    <property type="entry name" value="Porin_Euk"/>
</dbReference>
<dbReference type="GO" id="GO:0046930">
    <property type="term" value="C:pore complex"/>
    <property type="evidence" value="ECO:0007669"/>
    <property type="project" value="UniProtKB-KW"/>
</dbReference>
<keyword evidence="3" id="KW-0813">Transport</keyword>
<sequence length="337" mass="36673">MTRMTKSAHLPFHPLHRTLPYLTFPYPLLPRLYHRSIPSVYPRVPNRFDHIFLKMAPPAFSDIAKPSSDLLNKDFYHTAAAALEVKSKAPNGVAFNVKGKSDHKSGINGQLEAKYTDKPTGLTLTQAWTTFNALDTKVELDNTIANGLKAEVFTQFLPASKNTGAKLNLHFRQPNFHGRAFFDLLKGPTFNGDLTVGHEGFLVGAEVGYDVPSAKITRYAAGLGYSVPEYTAAITASNNLSVFSTSYYHKVNSQVEAGAKATWDAKGTSAVGLEVGSKYKLDSLAFVKAKINNTGIAALAYNQVLRPGVTIGLGVSIDTQRLNESAHKFGASFTFEG</sequence>
<dbReference type="GeneID" id="93590506"/>
<keyword evidence="6" id="KW-1000">Mitochondrion outer membrane</keyword>
<dbReference type="GO" id="GO:0008308">
    <property type="term" value="F:voltage-gated monoatomic anion channel activity"/>
    <property type="evidence" value="ECO:0007669"/>
    <property type="project" value="InterPro"/>
</dbReference>
<comment type="similarity">
    <text evidence="2">Belongs to the eukaryotic mitochondrial porin family.</text>
</comment>
<name>A0A436ZN23_ARTFL</name>
<evidence type="ECO:0000256" key="7">
    <source>
        <dbReference type="ARBA" id="ARBA00023065"/>
    </source>
</evidence>
<keyword evidence="9" id="KW-0496">Mitochondrion</keyword>
<dbReference type="Proteomes" id="UP000283090">
    <property type="component" value="Unassembled WGS sequence"/>
</dbReference>
<dbReference type="InterPro" id="IPR023614">
    <property type="entry name" value="Porin_dom_sf"/>
</dbReference>
<keyword evidence="8" id="KW-0626">Porin</keyword>
<dbReference type="GO" id="GO:0015288">
    <property type="term" value="F:porin activity"/>
    <property type="evidence" value="ECO:0007669"/>
    <property type="project" value="UniProtKB-KW"/>
</dbReference>
<proteinExistence type="inferred from homology"/>
<evidence type="ECO:0000256" key="12">
    <source>
        <dbReference type="ARBA" id="ARBA00073272"/>
    </source>
</evidence>
<dbReference type="PANTHER" id="PTHR11743:SF70">
    <property type="entry name" value="GH26960P-RELATED"/>
    <property type="match status" value="1"/>
</dbReference>
<evidence type="ECO:0000256" key="6">
    <source>
        <dbReference type="ARBA" id="ARBA00022787"/>
    </source>
</evidence>
<dbReference type="Pfam" id="PF01459">
    <property type="entry name" value="Porin_3"/>
    <property type="match status" value="1"/>
</dbReference>
<dbReference type="InterPro" id="IPR027246">
    <property type="entry name" value="Porin_Euk/Tom40"/>
</dbReference>
<dbReference type="PANTHER" id="PTHR11743">
    <property type="entry name" value="VOLTAGE-DEPENDENT ANION-SELECTIVE CHANNEL"/>
    <property type="match status" value="1"/>
</dbReference>
<evidence type="ECO:0000313" key="13">
    <source>
        <dbReference type="EMBL" id="RVD80294.1"/>
    </source>
</evidence>
<keyword evidence="7" id="KW-0406">Ion transport</keyword>
<evidence type="ECO:0000256" key="2">
    <source>
        <dbReference type="ARBA" id="ARBA00007780"/>
    </source>
</evidence>
<gene>
    <name evidence="13" type="ORF">DFL_008195</name>
</gene>
<evidence type="ECO:0000256" key="1">
    <source>
        <dbReference type="ARBA" id="ARBA00004294"/>
    </source>
</evidence>
<dbReference type="Gene3D" id="2.40.160.10">
    <property type="entry name" value="Porin"/>
    <property type="match status" value="1"/>
</dbReference>
<evidence type="ECO:0000256" key="9">
    <source>
        <dbReference type="ARBA" id="ARBA00023128"/>
    </source>
</evidence>
<dbReference type="PROSITE" id="PS00558">
    <property type="entry name" value="EUKARYOTIC_PORIN"/>
    <property type="match status" value="1"/>
</dbReference>
<dbReference type="CDD" id="cd07306">
    <property type="entry name" value="Porin3_VDAC"/>
    <property type="match status" value="1"/>
</dbReference>
<comment type="function">
    <text evidence="11">Forms a channel through the cell membrane that allows diffusion of small hydrophilic molecules. The channel adopts an open conformation at low or zero membrane potential and a closed conformation at potentials above 30-40 mV. The open state has a weak anion selectivity whereas the closed state is cation-selective.</text>
</comment>
<dbReference type="RefSeq" id="XP_067485838.1">
    <property type="nucleotide sequence ID" value="XM_067637894.1"/>
</dbReference>
<evidence type="ECO:0000256" key="3">
    <source>
        <dbReference type="ARBA" id="ARBA00022448"/>
    </source>
</evidence>
<evidence type="ECO:0000256" key="8">
    <source>
        <dbReference type="ARBA" id="ARBA00023114"/>
    </source>
</evidence>
<evidence type="ECO:0000256" key="4">
    <source>
        <dbReference type="ARBA" id="ARBA00022452"/>
    </source>
</evidence>
<evidence type="ECO:0000256" key="5">
    <source>
        <dbReference type="ARBA" id="ARBA00022692"/>
    </source>
</evidence>
<dbReference type="FunFam" id="2.40.160.10:FF:000004">
    <property type="entry name" value="Por1 mitochondrial outer membrane porin"/>
    <property type="match status" value="1"/>
</dbReference>
<organism evidence="13 14">
    <name type="scientific">Arthrobotrys flagrans</name>
    <name type="common">Nematode-trapping fungus</name>
    <name type="synonym">Trichothecium flagrans</name>
    <dbReference type="NCBI Taxonomy" id="97331"/>
    <lineage>
        <taxon>Eukaryota</taxon>
        <taxon>Fungi</taxon>
        <taxon>Dikarya</taxon>
        <taxon>Ascomycota</taxon>
        <taxon>Pezizomycotina</taxon>
        <taxon>Orbiliomycetes</taxon>
        <taxon>Orbiliales</taxon>
        <taxon>Orbiliaceae</taxon>
        <taxon>Arthrobotrys</taxon>
    </lineage>
</organism>
<dbReference type="STRING" id="97331.A0A436ZN23"/>
<reference evidence="13 14" key="1">
    <citation type="submission" date="2019-01" db="EMBL/GenBank/DDBJ databases">
        <title>Intercellular communication is required for trap formation in the nematode-trapping fungus Duddingtonia flagrans.</title>
        <authorList>
            <person name="Youssar L."/>
            <person name="Wernet V."/>
            <person name="Hensel N."/>
            <person name="Hildebrandt H.-G."/>
            <person name="Fischer R."/>
        </authorList>
    </citation>
    <scope>NUCLEOTIDE SEQUENCE [LARGE SCALE GENOMIC DNA]</scope>
    <source>
        <strain evidence="13 14">CBS H-5679</strain>
    </source>
</reference>
<dbReference type="AlphaFoldDB" id="A0A436ZN23"/>
<evidence type="ECO:0000256" key="10">
    <source>
        <dbReference type="ARBA" id="ARBA00023136"/>
    </source>
</evidence>
<dbReference type="OrthoDB" id="7827681at2759"/>
<accession>A0A436ZN23</accession>
<dbReference type="PRINTS" id="PR00185">
    <property type="entry name" value="EUKARYTPORIN"/>
</dbReference>
<comment type="subcellular location">
    <subcellularLocation>
        <location evidence="1">Mitochondrion outer membrane</location>
    </subcellularLocation>
</comment>